<dbReference type="InterPro" id="IPR002557">
    <property type="entry name" value="Chitin-bd_dom"/>
</dbReference>
<dbReference type="InterPro" id="IPR036508">
    <property type="entry name" value="Chitin-bd_dom_sf"/>
</dbReference>
<evidence type="ECO:0000313" key="4">
    <source>
        <dbReference type="EMBL" id="GAU95949.1"/>
    </source>
</evidence>
<feature type="compositionally biased region" description="Low complexity" evidence="1">
    <location>
        <begin position="111"/>
        <end position="124"/>
    </location>
</feature>
<dbReference type="EMBL" id="BDGG01000003">
    <property type="protein sequence ID" value="GAU95949.1"/>
    <property type="molecule type" value="Genomic_DNA"/>
</dbReference>
<comment type="caution">
    <text evidence="4">The sequence shown here is derived from an EMBL/GenBank/DDBJ whole genome shotgun (WGS) entry which is preliminary data.</text>
</comment>
<proteinExistence type="predicted"/>
<dbReference type="Pfam" id="PF01607">
    <property type="entry name" value="CBM_14"/>
    <property type="match status" value="1"/>
</dbReference>
<dbReference type="GO" id="GO:0005576">
    <property type="term" value="C:extracellular region"/>
    <property type="evidence" value="ECO:0007669"/>
    <property type="project" value="InterPro"/>
</dbReference>
<dbReference type="SUPFAM" id="SSF57625">
    <property type="entry name" value="Invertebrate chitin-binding proteins"/>
    <property type="match status" value="1"/>
</dbReference>
<evidence type="ECO:0000256" key="1">
    <source>
        <dbReference type="SAM" id="MobiDB-lite"/>
    </source>
</evidence>
<keyword evidence="2" id="KW-0732">Signal</keyword>
<feature type="compositionally biased region" description="Polar residues" evidence="1">
    <location>
        <begin position="221"/>
        <end position="230"/>
    </location>
</feature>
<dbReference type="Gene3D" id="2.170.140.10">
    <property type="entry name" value="Chitin binding domain"/>
    <property type="match status" value="1"/>
</dbReference>
<name>A0A1D1V2A5_RAMVA</name>
<keyword evidence="5" id="KW-1185">Reference proteome</keyword>
<dbReference type="AlphaFoldDB" id="A0A1D1V2A5"/>
<feature type="compositionally biased region" description="Polar residues" evidence="1">
    <location>
        <begin position="101"/>
        <end position="110"/>
    </location>
</feature>
<protein>
    <recommendedName>
        <fullName evidence="3">Chitin-binding type-2 domain-containing protein</fullName>
    </recommendedName>
</protein>
<organism evidence="4 5">
    <name type="scientific">Ramazzottius varieornatus</name>
    <name type="common">Water bear</name>
    <name type="synonym">Tardigrade</name>
    <dbReference type="NCBI Taxonomy" id="947166"/>
    <lineage>
        <taxon>Eukaryota</taxon>
        <taxon>Metazoa</taxon>
        <taxon>Ecdysozoa</taxon>
        <taxon>Tardigrada</taxon>
        <taxon>Eutardigrada</taxon>
        <taxon>Parachela</taxon>
        <taxon>Hypsibioidea</taxon>
        <taxon>Ramazzottiidae</taxon>
        <taxon>Ramazzottius</taxon>
    </lineage>
</organism>
<dbReference type="PROSITE" id="PS50940">
    <property type="entry name" value="CHIT_BIND_II"/>
    <property type="match status" value="1"/>
</dbReference>
<accession>A0A1D1V2A5</accession>
<dbReference type="OrthoDB" id="6514762at2759"/>
<sequence>MNRMVVTIFFCVVAASPAFTQDASPSPESTTTGPSATTANTTLSASGSALNGSASSVPRENGSTAPPTRTQDQSSTTATSGSSDQGALSGTSAGSADHQKGSSNSTSPGQSEITTESSSSTTASSREESSTDSTTTESGSQFSGESSIGSSSDTTETSNNATSSQTRNREGDQQTQGSSNQVGAQGRALDNNGAGATPSSQSSTTPRRNNVASASANNNRFTSRLTSNPNVVPGNFGPIQTNAQWAPITEMNVQAPSVWEALGQLRGYNKGRNVQDPLDSVQAYDLISTAQAGSDYPNFSTIPTTGFSCEQVGQPGFYADTEARCQVIRRCDINAIETSYLCPNMTVFNQITLVCDWFFNVDCAQSSNFYDYSNRRLYHGADWVLLSDEELQSGQNRAANAATTRDPLLEI</sequence>
<feature type="compositionally biased region" description="Low complexity" evidence="1">
    <location>
        <begin position="197"/>
        <end position="220"/>
    </location>
</feature>
<dbReference type="InterPro" id="IPR052976">
    <property type="entry name" value="Scoloptoxin-like"/>
</dbReference>
<feature type="region of interest" description="Disordered" evidence="1">
    <location>
        <begin position="20"/>
        <end position="234"/>
    </location>
</feature>
<dbReference type="PANTHER" id="PTHR22933">
    <property type="entry name" value="FI18007P1-RELATED"/>
    <property type="match status" value="1"/>
</dbReference>
<feature type="compositionally biased region" description="Low complexity" evidence="1">
    <location>
        <begin position="23"/>
        <end position="56"/>
    </location>
</feature>
<dbReference type="PANTHER" id="PTHR22933:SF42">
    <property type="entry name" value="FI18455P1-RELATED"/>
    <property type="match status" value="1"/>
</dbReference>
<reference evidence="4 5" key="1">
    <citation type="journal article" date="2016" name="Nat. Commun.">
        <title>Extremotolerant tardigrade genome and improved radiotolerance of human cultured cells by tardigrade-unique protein.</title>
        <authorList>
            <person name="Hashimoto T."/>
            <person name="Horikawa D.D."/>
            <person name="Saito Y."/>
            <person name="Kuwahara H."/>
            <person name="Kozuka-Hata H."/>
            <person name="Shin-I T."/>
            <person name="Minakuchi Y."/>
            <person name="Ohishi K."/>
            <person name="Motoyama A."/>
            <person name="Aizu T."/>
            <person name="Enomoto A."/>
            <person name="Kondo K."/>
            <person name="Tanaka S."/>
            <person name="Hara Y."/>
            <person name="Koshikawa S."/>
            <person name="Sagara H."/>
            <person name="Miura T."/>
            <person name="Yokobori S."/>
            <person name="Miyagawa K."/>
            <person name="Suzuki Y."/>
            <person name="Kubo T."/>
            <person name="Oyama M."/>
            <person name="Kohara Y."/>
            <person name="Fujiyama A."/>
            <person name="Arakawa K."/>
            <person name="Katayama T."/>
            <person name="Toyoda A."/>
            <person name="Kunieda T."/>
        </authorList>
    </citation>
    <scope>NUCLEOTIDE SEQUENCE [LARGE SCALE GENOMIC DNA]</scope>
    <source>
        <strain evidence="4 5">YOKOZUNA-1</strain>
    </source>
</reference>
<feature type="domain" description="Chitin-binding type-2" evidence="3">
    <location>
        <begin position="306"/>
        <end position="365"/>
    </location>
</feature>
<feature type="compositionally biased region" description="Low complexity" evidence="1">
    <location>
        <begin position="131"/>
        <end position="158"/>
    </location>
</feature>
<gene>
    <name evidence="4" type="primary">RvY_07465-1</name>
    <name evidence="4" type="synonym">RvY_07465.1</name>
    <name evidence="4" type="ORF">RvY_07465</name>
</gene>
<feature type="chain" id="PRO_5008897934" description="Chitin-binding type-2 domain-containing protein" evidence="2">
    <location>
        <begin position="21"/>
        <end position="411"/>
    </location>
</feature>
<evidence type="ECO:0000256" key="2">
    <source>
        <dbReference type="SAM" id="SignalP"/>
    </source>
</evidence>
<feature type="compositionally biased region" description="Polar residues" evidence="1">
    <location>
        <begin position="173"/>
        <end position="183"/>
    </location>
</feature>
<feature type="compositionally biased region" description="Polar residues" evidence="1">
    <location>
        <begin position="61"/>
        <end position="94"/>
    </location>
</feature>
<dbReference type="GO" id="GO:0008061">
    <property type="term" value="F:chitin binding"/>
    <property type="evidence" value="ECO:0007669"/>
    <property type="project" value="InterPro"/>
</dbReference>
<dbReference type="STRING" id="947166.A0A1D1V2A5"/>
<evidence type="ECO:0000259" key="3">
    <source>
        <dbReference type="PROSITE" id="PS50940"/>
    </source>
</evidence>
<dbReference type="Proteomes" id="UP000186922">
    <property type="component" value="Unassembled WGS sequence"/>
</dbReference>
<evidence type="ECO:0000313" key="5">
    <source>
        <dbReference type="Proteomes" id="UP000186922"/>
    </source>
</evidence>
<feature type="signal peptide" evidence="2">
    <location>
        <begin position="1"/>
        <end position="20"/>
    </location>
</feature>